<gene>
    <name evidence="7" type="ORF">Daus18300_011906</name>
</gene>
<accession>A0ABR3W4R1</accession>
<comment type="caution">
    <text evidence="7">The sequence shown here is derived from an EMBL/GenBank/DDBJ whole genome shotgun (WGS) entry which is preliminary data.</text>
</comment>
<dbReference type="PANTHER" id="PTHR47356">
    <property type="entry name" value="FAD-DEPENDENT MONOOXYGENASE ASQG-RELATED"/>
    <property type="match status" value="1"/>
</dbReference>
<sequence length="440" mass="49169">MIQGKFRAIVVGGGPVGLTAAHALSRAGIEYIVLEARHSVTIDVGASLALWPQGLRVLSQLGLLDRLRELGEELGRTTSVTLSGHKYKETWATKTMKKKADIVTLLYESLSEADKACILLNKTVTNIVADNDGVEVRCGDGSIYHGSILIGADGVHSKVRQAIRESAIKASSPRVNEEKPYLSEYKVMWCTFPRQPSMEPGDTFEIHGKDVSLQCLNGQKRSWLFIYERLEKPTRERMSYSQKDFEAFAERHSDLAISEQLKVRDVSAKRYTAGMSNLEEGIVKHWSHGRMVLVGDSCHKFTPNQGLGYNNGVQDIVALVNELNRAIKADDRSNSADMPLDILGGVFSRYQAARMELLRADYNSSASWTRMSAWSNWAYRLLDRYIFPAIPNFDDFMVTHLVSGLVSKTVVLDFVESEEPFQGKVPWKHAMRAPNIKSTP</sequence>
<evidence type="ECO:0000256" key="1">
    <source>
        <dbReference type="ARBA" id="ARBA00001974"/>
    </source>
</evidence>
<protein>
    <recommendedName>
        <fullName evidence="6">FAD-binding domain-containing protein</fullName>
    </recommendedName>
</protein>
<keyword evidence="3" id="KW-0285">Flavoprotein</keyword>
<dbReference type="Gene3D" id="3.50.50.60">
    <property type="entry name" value="FAD/NAD(P)-binding domain"/>
    <property type="match status" value="1"/>
</dbReference>
<evidence type="ECO:0000256" key="3">
    <source>
        <dbReference type="ARBA" id="ARBA00022630"/>
    </source>
</evidence>
<keyword evidence="5" id="KW-0560">Oxidoreductase</keyword>
<dbReference type="SUPFAM" id="SSF51905">
    <property type="entry name" value="FAD/NAD(P)-binding domain"/>
    <property type="match status" value="1"/>
</dbReference>
<keyword evidence="8" id="KW-1185">Reference proteome</keyword>
<dbReference type="InterPro" id="IPR036188">
    <property type="entry name" value="FAD/NAD-bd_sf"/>
</dbReference>
<dbReference type="InterPro" id="IPR050562">
    <property type="entry name" value="FAD_mOase_fung"/>
</dbReference>
<dbReference type="InterPro" id="IPR002938">
    <property type="entry name" value="FAD-bd"/>
</dbReference>
<evidence type="ECO:0000256" key="5">
    <source>
        <dbReference type="ARBA" id="ARBA00023002"/>
    </source>
</evidence>
<keyword evidence="4" id="KW-0274">FAD</keyword>
<evidence type="ECO:0000256" key="2">
    <source>
        <dbReference type="ARBA" id="ARBA00007992"/>
    </source>
</evidence>
<evidence type="ECO:0000259" key="6">
    <source>
        <dbReference type="Pfam" id="PF01494"/>
    </source>
</evidence>
<dbReference type="PRINTS" id="PR00420">
    <property type="entry name" value="RNGMNOXGNASE"/>
</dbReference>
<proteinExistence type="inferred from homology"/>
<organism evidence="7 8">
    <name type="scientific">Diaporthe australafricana</name>
    <dbReference type="NCBI Taxonomy" id="127596"/>
    <lineage>
        <taxon>Eukaryota</taxon>
        <taxon>Fungi</taxon>
        <taxon>Dikarya</taxon>
        <taxon>Ascomycota</taxon>
        <taxon>Pezizomycotina</taxon>
        <taxon>Sordariomycetes</taxon>
        <taxon>Sordariomycetidae</taxon>
        <taxon>Diaporthales</taxon>
        <taxon>Diaporthaceae</taxon>
        <taxon>Diaporthe</taxon>
    </lineage>
</organism>
<evidence type="ECO:0000313" key="8">
    <source>
        <dbReference type="Proteomes" id="UP001583177"/>
    </source>
</evidence>
<evidence type="ECO:0000256" key="4">
    <source>
        <dbReference type="ARBA" id="ARBA00022827"/>
    </source>
</evidence>
<name>A0ABR3W4R1_9PEZI</name>
<comment type="similarity">
    <text evidence="2">Belongs to the paxM FAD-dependent monooxygenase family.</text>
</comment>
<comment type="cofactor">
    <cofactor evidence="1">
        <name>FAD</name>
        <dbReference type="ChEBI" id="CHEBI:57692"/>
    </cofactor>
</comment>
<reference evidence="7 8" key="1">
    <citation type="journal article" date="2024" name="IMA Fungus">
        <title>IMA Genome - F19 : A genome assembly and annotation guide to empower mycologists, including annotated draft genome sequences of Ceratocystis pirilliformis, Diaporthe australafricana, Fusarium ophioides, Paecilomyces lecythidis, and Sporothrix stenoceras.</title>
        <authorList>
            <person name="Aylward J."/>
            <person name="Wilson A.M."/>
            <person name="Visagie C.M."/>
            <person name="Spraker J."/>
            <person name="Barnes I."/>
            <person name="Buitendag C."/>
            <person name="Ceriani C."/>
            <person name="Del Mar Angel L."/>
            <person name="du Plessis D."/>
            <person name="Fuchs T."/>
            <person name="Gasser K."/>
            <person name="Kramer D."/>
            <person name="Li W."/>
            <person name="Munsamy K."/>
            <person name="Piso A."/>
            <person name="Price J.L."/>
            <person name="Sonnekus B."/>
            <person name="Thomas C."/>
            <person name="van der Nest A."/>
            <person name="van Dijk A."/>
            <person name="van Heerden A."/>
            <person name="van Vuuren N."/>
            <person name="Yilmaz N."/>
            <person name="Duong T.A."/>
            <person name="van der Merwe N.A."/>
            <person name="Wingfield M.J."/>
            <person name="Wingfield B.D."/>
        </authorList>
    </citation>
    <scope>NUCLEOTIDE SEQUENCE [LARGE SCALE GENOMIC DNA]</scope>
    <source>
        <strain evidence="7 8">CMW 18300</strain>
    </source>
</reference>
<dbReference type="Pfam" id="PF01494">
    <property type="entry name" value="FAD_binding_3"/>
    <property type="match status" value="1"/>
</dbReference>
<dbReference type="PANTHER" id="PTHR47356:SF2">
    <property type="entry name" value="FAD-BINDING DOMAIN-CONTAINING PROTEIN-RELATED"/>
    <property type="match status" value="1"/>
</dbReference>
<feature type="domain" description="FAD-binding" evidence="6">
    <location>
        <begin position="8"/>
        <end position="328"/>
    </location>
</feature>
<dbReference type="EMBL" id="JAWRVE010000152">
    <property type="protein sequence ID" value="KAL1853167.1"/>
    <property type="molecule type" value="Genomic_DNA"/>
</dbReference>
<evidence type="ECO:0000313" key="7">
    <source>
        <dbReference type="EMBL" id="KAL1853167.1"/>
    </source>
</evidence>
<dbReference type="Proteomes" id="UP001583177">
    <property type="component" value="Unassembled WGS sequence"/>
</dbReference>